<dbReference type="Proteomes" id="UP000444316">
    <property type="component" value="Unassembled WGS sequence"/>
</dbReference>
<evidence type="ECO:0000313" key="2">
    <source>
        <dbReference type="EMBL" id="MYN44482.1"/>
    </source>
</evidence>
<dbReference type="PANTHER" id="PTHR46082:SF6">
    <property type="entry name" value="AAA+ ATPASE DOMAIN-CONTAINING PROTEIN-RELATED"/>
    <property type="match status" value="1"/>
</dbReference>
<evidence type="ECO:0000256" key="1">
    <source>
        <dbReference type="PROSITE-ProRule" id="PRU00339"/>
    </source>
</evidence>
<evidence type="ECO:0000313" key="3">
    <source>
        <dbReference type="Proteomes" id="UP000444316"/>
    </source>
</evidence>
<reference evidence="2" key="1">
    <citation type="submission" date="2019-12" db="EMBL/GenBank/DDBJ databases">
        <title>Novel species isolated from a subtropical stream in China.</title>
        <authorList>
            <person name="Lu H."/>
        </authorList>
    </citation>
    <scope>NUCLEOTIDE SEQUENCE [LARGE SCALE GENOMIC DNA]</scope>
    <source>
        <strain evidence="2">FT93W</strain>
    </source>
</reference>
<feature type="repeat" description="TPR" evidence="1">
    <location>
        <begin position="356"/>
        <end position="389"/>
    </location>
</feature>
<organism evidence="2 3">
    <name type="scientific">Duganella fentianensis</name>
    <dbReference type="NCBI Taxonomy" id="2692177"/>
    <lineage>
        <taxon>Bacteria</taxon>
        <taxon>Pseudomonadati</taxon>
        <taxon>Pseudomonadota</taxon>
        <taxon>Betaproteobacteria</taxon>
        <taxon>Burkholderiales</taxon>
        <taxon>Oxalobacteraceae</taxon>
        <taxon>Telluria group</taxon>
        <taxon>Duganella</taxon>
    </lineage>
</organism>
<dbReference type="Gene3D" id="1.25.40.10">
    <property type="entry name" value="Tetratricopeptide repeat domain"/>
    <property type="match status" value="1"/>
</dbReference>
<dbReference type="Gene3D" id="3.40.50.300">
    <property type="entry name" value="P-loop containing nucleotide triphosphate hydrolases"/>
    <property type="match status" value="1"/>
</dbReference>
<dbReference type="InterPro" id="IPR019734">
    <property type="entry name" value="TPR_rpt"/>
</dbReference>
<keyword evidence="3" id="KW-1185">Reference proteome</keyword>
<dbReference type="PANTHER" id="PTHR46082">
    <property type="entry name" value="ATP/GTP-BINDING PROTEIN-RELATED"/>
    <property type="match status" value="1"/>
</dbReference>
<sequence>METQPLLLPPLSDHGEVITFYAYRNDGSRSAALANLAVLLARRRAAYSPVLMIDWDLQAPALQQYFAAPRNHPGVLELFEACARQLALHQPNGICDDTLLAYEVLAAVDWEQYVLRVDEGSQLYLMPAGRLDEQYRERLAAFDWEALFRRCPALFRCFAAQMACHFRHVLVDAESGQGDTAGLCTTLLPRKLVMLFGPERASLEGGCAMVRRATSYRCSHEDEQRPLLVYPVAVQLEGDDARLRSLRRHGDGLRHAGYQQELEQLLADCYGLRQLSLDSYCDEVQLQHSRDEALQLAVQATPEGDRHTLARSYETLLAWLEPGHYPWQSRAQLAVLDQLALLPAQLAGNSLALAQARMQQELGQLYGQQQRWHEALACFEPALQLRQQLLGTEQHETLASKAAVAAAQFQLGQLEAAQILQECVAEARDRLLGAEHPDTLAARSALAVTLGARGCSQQAMLIYDEVLAVYGRVLGSQHRLTLACRGERAQQLFQQGEFEAARSAQEQLLAERKRCLGSEHADTLASRSALAWTMLQLDEPDVAHSLLDAVLQISIKRHGLHHAAVQQARAALTEMLKQTGSHAGQHPGQADLVPELRQDGALDAYDEALLQPLQPLHPLGPEVAQRTAEQLLALDQLPATPRPQGS</sequence>
<dbReference type="SUPFAM" id="SSF52540">
    <property type="entry name" value="P-loop containing nucleoside triphosphate hydrolases"/>
    <property type="match status" value="1"/>
</dbReference>
<dbReference type="InterPro" id="IPR011990">
    <property type="entry name" value="TPR-like_helical_dom_sf"/>
</dbReference>
<keyword evidence="1" id="KW-0802">TPR repeat</keyword>
<dbReference type="PROSITE" id="PS50005">
    <property type="entry name" value="TPR"/>
    <property type="match status" value="1"/>
</dbReference>
<dbReference type="InterPro" id="IPR053137">
    <property type="entry name" value="NLR-like"/>
</dbReference>
<name>A0A845HUH1_9BURK</name>
<accession>A0A845HUH1</accession>
<dbReference type="RefSeq" id="WP_161034148.1">
    <property type="nucleotide sequence ID" value="NZ_WWCL01000001.1"/>
</dbReference>
<dbReference type="EMBL" id="WWCL01000001">
    <property type="protein sequence ID" value="MYN44482.1"/>
    <property type="molecule type" value="Genomic_DNA"/>
</dbReference>
<proteinExistence type="predicted"/>
<gene>
    <name evidence="2" type="ORF">GTP23_05260</name>
</gene>
<dbReference type="InterPro" id="IPR027417">
    <property type="entry name" value="P-loop_NTPase"/>
</dbReference>
<comment type="caution">
    <text evidence="2">The sequence shown here is derived from an EMBL/GenBank/DDBJ whole genome shotgun (WGS) entry which is preliminary data.</text>
</comment>
<dbReference type="Pfam" id="PF13424">
    <property type="entry name" value="TPR_12"/>
    <property type="match status" value="2"/>
</dbReference>
<protein>
    <submittedName>
        <fullName evidence="2">Tetratricopeptide repeat protein</fullName>
    </submittedName>
</protein>
<dbReference type="AlphaFoldDB" id="A0A845HUH1"/>
<dbReference type="SUPFAM" id="SSF48452">
    <property type="entry name" value="TPR-like"/>
    <property type="match status" value="2"/>
</dbReference>
<dbReference type="Pfam" id="PF13374">
    <property type="entry name" value="TPR_10"/>
    <property type="match status" value="1"/>
</dbReference>